<dbReference type="Proteomes" id="UP001470230">
    <property type="component" value="Unassembled WGS sequence"/>
</dbReference>
<name>A0ABR2L7L8_9EUKA</name>
<feature type="region of interest" description="Disordered" evidence="1">
    <location>
        <begin position="1"/>
        <end position="20"/>
    </location>
</feature>
<evidence type="ECO:0000313" key="3">
    <source>
        <dbReference type="Proteomes" id="UP001470230"/>
    </source>
</evidence>
<evidence type="ECO:0000256" key="1">
    <source>
        <dbReference type="SAM" id="MobiDB-lite"/>
    </source>
</evidence>
<evidence type="ECO:0000313" key="2">
    <source>
        <dbReference type="EMBL" id="KAK8898265.1"/>
    </source>
</evidence>
<protein>
    <submittedName>
        <fullName evidence="2">Uncharacterized protein</fullName>
    </submittedName>
</protein>
<proteinExistence type="predicted"/>
<keyword evidence="3" id="KW-1185">Reference proteome</keyword>
<dbReference type="EMBL" id="JAPFFF010000001">
    <property type="protein sequence ID" value="KAK8898265.1"/>
    <property type="molecule type" value="Genomic_DNA"/>
</dbReference>
<accession>A0ABR2L7L8</accession>
<sequence>MISQTKENKRKLFKPGPVSSSHIISRCIGNNKEMIKSLENERTGNVLPVLEKVDQISKQMNEINPNTVEQQIEINNINTIFTEIVKLNEILKERSNELLDRL</sequence>
<gene>
    <name evidence="2" type="ORF">M9Y10_000543</name>
</gene>
<reference evidence="2 3" key="1">
    <citation type="submission" date="2024-04" db="EMBL/GenBank/DDBJ databases">
        <title>Tritrichomonas musculus Genome.</title>
        <authorList>
            <person name="Alves-Ferreira E."/>
            <person name="Grigg M."/>
            <person name="Lorenzi H."/>
            <person name="Galac M."/>
        </authorList>
    </citation>
    <scope>NUCLEOTIDE SEQUENCE [LARGE SCALE GENOMIC DNA]</scope>
    <source>
        <strain evidence="2 3">EAF2021</strain>
    </source>
</reference>
<organism evidence="2 3">
    <name type="scientific">Tritrichomonas musculus</name>
    <dbReference type="NCBI Taxonomy" id="1915356"/>
    <lineage>
        <taxon>Eukaryota</taxon>
        <taxon>Metamonada</taxon>
        <taxon>Parabasalia</taxon>
        <taxon>Tritrichomonadida</taxon>
        <taxon>Tritrichomonadidae</taxon>
        <taxon>Tritrichomonas</taxon>
    </lineage>
</organism>
<comment type="caution">
    <text evidence="2">The sequence shown here is derived from an EMBL/GenBank/DDBJ whole genome shotgun (WGS) entry which is preliminary data.</text>
</comment>